<organism evidence="2 3">
    <name type="scientific">Actinacidiphila oryziradicis</name>
    <dbReference type="NCBI Taxonomy" id="2571141"/>
    <lineage>
        <taxon>Bacteria</taxon>
        <taxon>Bacillati</taxon>
        <taxon>Actinomycetota</taxon>
        <taxon>Actinomycetes</taxon>
        <taxon>Kitasatosporales</taxon>
        <taxon>Streptomycetaceae</taxon>
        <taxon>Actinacidiphila</taxon>
    </lineage>
</organism>
<dbReference type="Pfam" id="PF20434">
    <property type="entry name" value="BD-FAE"/>
    <property type="match status" value="1"/>
</dbReference>
<dbReference type="InterPro" id="IPR049492">
    <property type="entry name" value="BD-FAE-like_dom"/>
</dbReference>
<dbReference type="RefSeq" id="WP_136730454.1">
    <property type="nucleotide sequence ID" value="NZ_SUMC01000135.1"/>
</dbReference>
<comment type="caution">
    <text evidence="2">The sequence shown here is derived from an EMBL/GenBank/DDBJ whole genome shotgun (WGS) entry which is preliminary data.</text>
</comment>
<dbReference type="InterPro" id="IPR029058">
    <property type="entry name" value="AB_hydrolase_fold"/>
</dbReference>
<proteinExistence type="predicted"/>
<dbReference type="AlphaFoldDB" id="A0A4U0RRE0"/>
<sequence>MWSRDAEGESAGGTLAALAGLAGLTKGAASAVVGWYPVTDLTTRDSDRADTPEALLLGGAPAALPELAAQASAVAQVSAAAHPFLLVCTDWTTRRCPSHGASASISG</sequence>
<evidence type="ECO:0000313" key="2">
    <source>
        <dbReference type="EMBL" id="TJZ97922.1"/>
    </source>
</evidence>
<dbReference type="Proteomes" id="UP000305778">
    <property type="component" value="Unassembled WGS sequence"/>
</dbReference>
<protein>
    <recommendedName>
        <fullName evidence="1">BD-FAE-like domain-containing protein</fullName>
    </recommendedName>
</protein>
<evidence type="ECO:0000259" key="1">
    <source>
        <dbReference type="Pfam" id="PF20434"/>
    </source>
</evidence>
<accession>A0A4U0RRE0</accession>
<dbReference type="Gene3D" id="3.40.50.1820">
    <property type="entry name" value="alpha/beta hydrolase"/>
    <property type="match status" value="1"/>
</dbReference>
<keyword evidence="3" id="KW-1185">Reference proteome</keyword>
<name>A0A4U0RRE0_9ACTN</name>
<dbReference type="SUPFAM" id="SSF53474">
    <property type="entry name" value="alpha/beta-Hydrolases"/>
    <property type="match status" value="1"/>
</dbReference>
<feature type="domain" description="BD-FAE-like" evidence="1">
    <location>
        <begin position="8"/>
        <end position="87"/>
    </location>
</feature>
<dbReference type="EMBL" id="SUMC01000135">
    <property type="protein sequence ID" value="TJZ97922.1"/>
    <property type="molecule type" value="Genomic_DNA"/>
</dbReference>
<gene>
    <name evidence="2" type="ORF">FCI23_48875</name>
</gene>
<evidence type="ECO:0000313" key="3">
    <source>
        <dbReference type="Proteomes" id="UP000305778"/>
    </source>
</evidence>
<reference evidence="2 3" key="1">
    <citation type="submission" date="2019-04" db="EMBL/GenBank/DDBJ databases">
        <title>Streptomyces oryziradicis sp. nov., a novel actinomycete isolated from rhizosphere soil of rice (Oryza sativa L.).</title>
        <authorList>
            <person name="Li C."/>
        </authorList>
    </citation>
    <scope>NUCLEOTIDE SEQUENCE [LARGE SCALE GENOMIC DNA]</scope>
    <source>
        <strain evidence="2 3">NEAU-C40</strain>
    </source>
</reference>